<evidence type="ECO:0000259" key="13">
    <source>
        <dbReference type="Pfam" id="PF22366"/>
    </source>
</evidence>
<dbReference type="InterPro" id="IPR054585">
    <property type="entry name" value="NDH2-like_C"/>
</dbReference>
<evidence type="ECO:0000256" key="5">
    <source>
        <dbReference type="ARBA" id="ARBA00022827"/>
    </source>
</evidence>
<dbReference type="PANTHER" id="PTHR43706">
    <property type="entry name" value="NADH DEHYDROGENASE"/>
    <property type="match status" value="1"/>
</dbReference>
<comment type="catalytic activity">
    <reaction evidence="11">
        <text>a ubiquinone + NADH + H(+) = a ubiquinol + NAD(+)</text>
        <dbReference type="Rhea" id="RHEA:23152"/>
        <dbReference type="Rhea" id="RHEA-COMP:9565"/>
        <dbReference type="Rhea" id="RHEA-COMP:9566"/>
        <dbReference type="ChEBI" id="CHEBI:15378"/>
        <dbReference type="ChEBI" id="CHEBI:16389"/>
        <dbReference type="ChEBI" id="CHEBI:17976"/>
        <dbReference type="ChEBI" id="CHEBI:57540"/>
        <dbReference type="ChEBI" id="CHEBI:57945"/>
    </reaction>
</comment>
<evidence type="ECO:0000256" key="1">
    <source>
        <dbReference type="ARBA" id="ARBA00004173"/>
    </source>
</evidence>
<evidence type="ECO:0000256" key="2">
    <source>
        <dbReference type="ARBA" id="ARBA00005272"/>
    </source>
</evidence>
<evidence type="ECO:0000256" key="7">
    <source>
        <dbReference type="ARBA" id="ARBA00023002"/>
    </source>
</evidence>
<evidence type="ECO:0000256" key="3">
    <source>
        <dbReference type="ARBA" id="ARBA00012637"/>
    </source>
</evidence>
<sequence length="537" mass="58463">MLAARRAVRLNTVAVRAFSSSVVATSAQRKSLFHKLFRIPLDVGAIGTVLATTWMGASIYREANPRNQKPQTALTAAGAEKKSIVILGSGWGAASMLKDLDTSLYNVTVVSPRSYFLFTPLLPSAPTGTIEARSIVEPIRSIAKRTPAEVTYIEADATDVEVTKNSLKIKFPESNADAEEIVKELKYDYLVVAVGAQPSTFNIPGVAEHACFLKELPDAIQVRKRFLECVEKASLYPEGSEERKRLLHFVVVGGGPTGVEFAGELKDYVDEDLTKWMPSIAKEVQVTLIEALPNVLNSFSKSLWTYAQKTFAENNIDLILNTAVNKVTATTITASTKKKDGSVEQKEIPYGMLVWAAGIRPANFTNHLISKIEAQAGARRGLLVDENLKVKGTENVYAIGDCAFTGHPPTGQVAHQEGHYLASTFAKMAAIDDLQSELARASNSDERSKVQARLDAALAQIKPFKYNHLGSLSYVGGEKAVADLVWGSFSSTSTGGAFTYLIWRSSYIAMCISARMRALVAADWLKVSLFGRDLTNE</sequence>
<dbReference type="AlphaFoldDB" id="A0AAN6DGF7"/>
<evidence type="ECO:0000256" key="8">
    <source>
        <dbReference type="ARBA" id="ARBA00023027"/>
    </source>
</evidence>
<dbReference type="SUPFAM" id="SSF51905">
    <property type="entry name" value="FAD/NAD(P)-binding domain"/>
    <property type="match status" value="2"/>
</dbReference>
<name>A0AAN6DGF7_PICAN</name>
<evidence type="ECO:0000259" key="12">
    <source>
        <dbReference type="Pfam" id="PF07992"/>
    </source>
</evidence>
<dbReference type="InterPro" id="IPR036188">
    <property type="entry name" value="FAD/NAD-bd_sf"/>
</dbReference>
<evidence type="ECO:0000256" key="4">
    <source>
        <dbReference type="ARBA" id="ARBA00022630"/>
    </source>
</evidence>
<dbReference type="PANTHER" id="PTHR43706:SF47">
    <property type="entry name" value="EXTERNAL NADH-UBIQUINONE OXIDOREDUCTASE 1, MITOCHONDRIAL-RELATED"/>
    <property type="match status" value="1"/>
</dbReference>
<comment type="catalytic activity">
    <reaction evidence="10">
        <text>a quinone + NADH + H(+) = a quinol + NAD(+)</text>
        <dbReference type="Rhea" id="RHEA:46160"/>
        <dbReference type="ChEBI" id="CHEBI:15378"/>
        <dbReference type="ChEBI" id="CHEBI:24646"/>
        <dbReference type="ChEBI" id="CHEBI:57540"/>
        <dbReference type="ChEBI" id="CHEBI:57945"/>
        <dbReference type="ChEBI" id="CHEBI:132124"/>
        <dbReference type="EC" id="1.6.5.9"/>
    </reaction>
</comment>
<organism evidence="14 16">
    <name type="scientific">Pichia angusta</name>
    <name type="common">Yeast</name>
    <name type="synonym">Hansenula polymorpha</name>
    <dbReference type="NCBI Taxonomy" id="870730"/>
    <lineage>
        <taxon>Eukaryota</taxon>
        <taxon>Fungi</taxon>
        <taxon>Dikarya</taxon>
        <taxon>Ascomycota</taxon>
        <taxon>Saccharomycotina</taxon>
        <taxon>Pichiomycetes</taxon>
        <taxon>Pichiales</taxon>
        <taxon>Pichiaceae</taxon>
        <taxon>Ogataea</taxon>
    </lineage>
</organism>
<gene>
    <name evidence="14" type="ORF">KL928_001501</name>
    <name evidence="15" type="ORF">KL940_002501</name>
</gene>
<protein>
    <recommendedName>
        <fullName evidence="3">NADH:ubiquinone reductase (non-electrogenic)</fullName>
        <ecNumber evidence="3">1.6.5.9</ecNumber>
    </recommendedName>
</protein>
<dbReference type="Pfam" id="PF07992">
    <property type="entry name" value="Pyr_redox_2"/>
    <property type="match status" value="1"/>
</dbReference>
<feature type="domain" description="External alternative NADH-ubiquinone oxidoreductase-like C-terminal" evidence="13">
    <location>
        <begin position="468"/>
        <end position="533"/>
    </location>
</feature>
<dbReference type="EC" id="1.6.5.9" evidence="3"/>
<dbReference type="InterPro" id="IPR023753">
    <property type="entry name" value="FAD/NAD-binding_dom"/>
</dbReference>
<dbReference type="RefSeq" id="XP_043060778.1">
    <property type="nucleotide sequence ID" value="XM_043201874.1"/>
</dbReference>
<evidence type="ECO:0000256" key="11">
    <source>
        <dbReference type="ARBA" id="ARBA00049010"/>
    </source>
</evidence>
<dbReference type="FunFam" id="3.50.50.100:FF:000007">
    <property type="entry name" value="Rotenone-insensitive NADH-ubiquinone oxidoreductase, mitochondrial"/>
    <property type="match status" value="1"/>
</dbReference>
<evidence type="ECO:0000313" key="14">
    <source>
        <dbReference type="EMBL" id="KAG7820064.1"/>
    </source>
</evidence>
<dbReference type="Proteomes" id="UP001197328">
    <property type="component" value="Unassembled WGS sequence"/>
</dbReference>
<dbReference type="Gene3D" id="3.50.50.100">
    <property type="match status" value="1"/>
</dbReference>
<keyword evidence="6" id="KW-0809">Transit peptide</keyword>
<proteinExistence type="inferred from homology"/>
<keyword evidence="17" id="KW-1185">Reference proteome</keyword>
<dbReference type="EMBL" id="JAHLUX010000003">
    <property type="protein sequence ID" value="KAG7820064.1"/>
    <property type="molecule type" value="Genomic_DNA"/>
</dbReference>
<comment type="caution">
    <text evidence="14">The sequence shown here is derived from an EMBL/GenBank/DDBJ whole genome shotgun (WGS) entry which is preliminary data.</text>
</comment>
<evidence type="ECO:0000256" key="9">
    <source>
        <dbReference type="ARBA" id="ARBA00023128"/>
    </source>
</evidence>
<keyword evidence="7" id="KW-0560">Oxidoreductase</keyword>
<evidence type="ECO:0000256" key="10">
    <source>
        <dbReference type="ARBA" id="ARBA00047599"/>
    </source>
</evidence>
<dbReference type="Pfam" id="PF22366">
    <property type="entry name" value="NDH2_C"/>
    <property type="match status" value="1"/>
</dbReference>
<comment type="similarity">
    <text evidence="2">Belongs to the NADH dehydrogenase family.</text>
</comment>
<evidence type="ECO:0000313" key="16">
    <source>
        <dbReference type="Proteomes" id="UP001196530"/>
    </source>
</evidence>
<dbReference type="Proteomes" id="UP001196530">
    <property type="component" value="Unassembled WGS sequence"/>
</dbReference>
<keyword evidence="5" id="KW-0274">FAD</keyword>
<dbReference type="EMBL" id="JAHLVD010000005">
    <property type="protein sequence ID" value="KAG7850133.1"/>
    <property type="molecule type" value="Genomic_DNA"/>
</dbReference>
<evidence type="ECO:0000256" key="6">
    <source>
        <dbReference type="ARBA" id="ARBA00022946"/>
    </source>
</evidence>
<dbReference type="GO" id="GO:0005739">
    <property type="term" value="C:mitochondrion"/>
    <property type="evidence" value="ECO:0007669"/>
    <property type="project" value="UniProtKB-SubCell"/>
</dbReference>
<keyword evidence="9" id="KW-0496">Mitochondrion</keyword>
<keyword evidence="8" id="KW-0520">NAD</keyword>
<dbReference type="GO" id="GO:0050136">
    <property type="term" value="F:NADH dehydrogenase (quinone) (non-electrogenic) activity"/>
    <property type="evidence" value="ECO:0007669"/>
    <property type="project" value="UniProtKB-EC"/>
</dbReference>
<dbReference type="InterPro" id="IPR045024">
    <property type="entry name" value="NDH-2"/>
</dbReference>
<dbReference type="GeneID" id="66125552"/>
<dbReference type="GO" id="GO:0015980">
    <property type="term" value="P:energy derivation by oxidation of organic compounds"/>
    <property type="evidence" value="ECO:0007669"/>
    <property type="project" value="UniProtKB-ARBA"/>
</dbReference>
<accession>A0AAN6DGF7</accession>
<comment type="subcellular location">
    <subcellularLocation>
        <location evidence="1">Mitochondrion</location>
    </subcellularLocation>
</comment>
<dbReference type="PRINTS" id="PR00368">
    <property type="entry name" value="FADPNR"/>
</dbReference>
<evidence type="ECO:0000313" key="17">
    <source>
        <dbReference type="Proteomes" id="UP001197328"/>
    </source>
</evidence>
<feature type="domain" description="FAD/NAD(P)-binding" evidence="12">
    <location>
        <begin position="83"/>
        <end position="418"/>
    </location>
</feature>
<reference evidence="14 17" key="1">
    <citation type="journal article" date="2021" name="G3 (Bethesda)">
        <title>Genomic diversity, chromosomal rearrangements, and interspecies hybridization in the ogataea polymorpha species complex.</title>
        <authorList>
            <person name="Hanson S.J."/>
            <person name="Cinneide E.O."/>
            <person name="Salzberg L.I."/>
            <person name="Wolfe K.H."/>
            <person name="McGowan J."/>
            <person name="Fitzpatrick D.A."/>
            <person name="Matlin K."/>
        </authorList>
    </citation>
    <scope>NUCLEOTIDE SEQUENCE</scope>
    <source>
        <strain evidence="15">51-138</strain>
        <strain evidence="14">61-244</strain>
    </source>
</reference>
<evidence type="ECO:0000313" key="15">
    <source>
        <dbReference type="EMBL" id="KAG7850133.1"/>
    </source>
</evidence>
<keyword evidence="4" id="KW-0285">Flavoprotein</keyword>